<dbReference type="EMBL" id="CP006019">
    <property type="protein sequence ID" value="AIF69897.1"/>
    <property type="molecule type" value="Genomic_DNA"/>
</dbReference>
<dbReference type="AlphaFoldDB" id="A0A075LV79"/>
<dbReference type="PANTHER" id="PTHR43691">
    <property type="entry name" value="URIDINE PHOSPHORYLASE"/>
    <property type="match status" value="1"/>
</dbReference>
<sequence>MLNSGIKLGKGREIIKPSDFKRGVVEAKSESCSKYLITFTGIAMNHAKRLLENVEIKAKCTHVYQAFVGEYQGEKIYVLNPYFGAPASVFALELAIASGGKKFLVVGEAGAIKTGVNIGDVILPTWALREEGTSYHYMPPDYIPKPSEMLFNALKKEVKCQTEKEHINVFEGGIWTTDASFRETEDKVREYSKRGILGVEMESSALMSVAKFRGVDLAIALAVSDTLYNGWNPEFEGERLRRTEGILVKAALDVLVSI</sequence>
<dbReference type="eggNOG" id="arCOG01324">
    <property type="taxonomic scope" value="Archaea"/>
</dbReference>
<dbReference type="Pfam" id="PF01048">
    <property type="entry name" value="PNP_UDP_1"/>
    <property type="match status" value="1"/>
</dbReference>
<feature type="domain" description="Nucleoside phosphorylase" evidence="1">
    <location>
        <begin position="40"/>
        <end position="229"/>
    </location>
</feature>
<evidence type="ECO:0000259" key="1">
    <source>
        <dbReference type="Pfam" id="PF01048"/>
    </source>
</evidence>
<dbReference type="STRING" id="1343739.PAP_07535"/>
<evidence type="ECO:0000313" key="2">
    <source>
        <dbReference type="EMBL" id="AIF69897.1"/>
    </source>
</evidence>
<dbReference type="HOGENOM" id="CLU_068457_1_0_2"/>
<dbReference type="PANTHER" id="PTHR43691:SF11">
    <property type="entry name" value="FI09636P-RELATED"/>
    <property type="match status" value="1"/>
</dbReference>
<name>A0A075LV79_9EURY</name>
<dbReference type="GO" id="GO:0003824">
    <property type="term" value="F:catalytic activity"/>
    <property type="evidence" value="ECO:0007669"/>
    <property type="project" value="InterPro"/>
</dbReference>
<dbReference type="Gene3D" id="3.40.50.1580">
    <property type="entry name" value="Nucleoside phosphorylase domain"/>
    <property type="match status" value="1"/>
</dbReference>
<protein>
    <recommendedName>
        <fullName evidence="1">Nucleoside phosphorylase domain-containing protein</fullName>
    </recommendedName>
</protein>
<reference evidence="3" key="1">
    <citation type="submission" date="2013-06" db="EMBL/GenBank/DDBJ databases">
        <title>Complete Genome Sequence of Hyperthermophilic Palaeococcus pacificus DY20341T, Isolated from a Deep-Sea Hydrothermal Sediments.</title>
        <authorList>
            <person name="Zeng X."/>
            <person name="Shao Z."/>
        </authorList>
    </citation>
    <scope>NUCLEOTIDE SEQUENCE [LARGE SCALE GENOMIC DNA]</scope>
    <source>
        <strain evidence="3">DY20341</strain>
    </source>
</reference>
<dbReference type="InterPro" id="IPR000845">
    <property type="entry name" value="Nucleoside_phosphorylase_d"/>
</dbReference>
<dbReference type="InterPro" id="IPR035994">
    <property type="entry name" value="Nucleoside_phosphorylase_sf"/>
</dbReference>
<dbReference type="CDD" id="cd09007">
    <property type="entry name" value="NP-I_spr0068"/>
    <property type="match status" value="1"/>
</dbReference>
<organism evidence="2 3">
    <name type="scientific">Palaeococcus pacificus DY20341</name>
    <dbReference type="NCBI Taxonomy" id="1343739"/>
    <lineage>
        <taxon>Archaea</taxon>
        <taxon>Methanobacteriati</taxon>
        <taxon>Methanobacteriota</taxon>
        <taxon>Thermococci</taxon>
        <taxon>Thermococcales</taxon>
        <taxon>Thermococcaceae</taxon>
        <taxon>Palaeococcus</taxon>
    </lineage>
</organism>
<dbReference type="GO" id="GO:0005829">
    <property type="term" value="C:cytosol"/>
    <property type="evidence" value="ECO:0007669"/>
    <property type="project" value="TreeGrafter"/>
</dbReference>
<gene>
    <name evidence="2" type="ORF">PAP_07535</name>
</gene>
<accession>A0A075LV79</accession>
<dbReference type="KEGG" id="ppac:PAP_07535"/>
<proteinExistence type="predicted"/>
<dbReference type="GO" id="GO:0009116">
    <property type="term" value="P:nucleoside metabolic process"/>
    <property type="evidence" value="ECO:0007669"/>
    <property type="project" value="InterPro"/>
</dbReference>
<dbReference type="SUPFAM" id="SSF53167">
    <property type="entry name" value="Purine and uridine phosphorylases"/>
    <property type="match status" value="1"/>
</dbReference>
<evidence type="ECO:0000313" key="3">
    <source>
        <dbReference type="Proteomes" id="UP000027981"/>
    </source>
</evidence>
<reference evidence="2 3" key="2">
    <citation type="journal article" date="2015" name="Genome Announc.">
        <title>Complete Genome Sequence of Hyperthermophilic Piezophilic Archaeon Palaeococcus pacificus DY20341T, Isolated from Deep-Sea Hydrothermal Sediments.</title>
        <authorList>
            <person name="Zeng X."/>
            <person name="Jebbar M."/>
            <person name="Shao Z."/>
        </authorList>
    </citation>
    <scope>NUCLEOTIDE SEQUENCE [LARGE SCALE GENOMIC DNA]</scope>
    <source>
        <strain evidence="2 3">DY20341</strain>
    </source>
</reference>
<keyword evidence="3" id="KW-1185">Reference proteome</keyword>
<dbReference type="Proteomes" id="UP000027981">
    <property type="component" value="Chromosome"/>
</dbReference>